<sequence>MKINIQVHFEAIFRSRSLAPFNMQKDLYGDIQVVRTSWLRPSICQAAKKKNDMLDELLWKVCVERITIES</sequence>
<dbReference type="WBParaSite" id="MBELARI_LOCUS1468">
    <property type="protein sequence ID" value="MBELARI_LOCUS1468"/>
    <property type="gene ID" value="MBELARI_LOCUS1468"/>
</dbReference>
<keyword evidence="1" id="KW-1185">Reference proteome</keyword>
<name>A0AAF3ELR3_9BILA</name>
<dbReference type="Proteomes" id="UP000887575">
    <property type="component" value="Unassembled WGS sequence"/>
</dbReference>
<evidence type="ECO:0000313" key="2">
    <source>
        <dbReference type="WBParaSite" id="MBELARI_LOCUS1468"/>
    </source>
</evidence>
<reference evidence="2" key="1">
    <citation type="submission" date="2024-02" db="UniProtKB">
        <authorList>
            <consortium name="WormBaseParasite"/>
        </authorList>
    </citation>
    <scope>IDENTIFICATION</scope>
</reference>
<accession>A0AAF3ELR3</accession>
<proteinExistence type="predicted"/>
<dbReference type="AlphaFoldDB" id="A0AAF3ELR3"/>
<protein>
    <submittedName>
        <fullName evidence="2">Uncharacterized protein</fullName>
    </submittedName>
</protein>
<evidence type="ECO:0000313" key="1">
    <source>
        <dbReference type="Proteomes" id="UP000887575"/>
    </source>
</evidence>
<organism evidence="1 2">
    <name type="scientific">Mesorhabditis belari</name>
    <dbReference type="NCBI Taxonomy" id="2138241"/>
    <lineage>
        <taxon>Eukaryota</taxon>
        <taxon>Metazoa</taxon>
        <taxon>Ecdysozoa</taxon>
        <taxon>Nematoda</taxon>
        <taxon>Chromadorea</taxon>
        <taxon>Rhabditida</taxon>
        <taxon>Rhabditina</taxon>
        <taxon>Rhabditomorpha</taxon>
        <taxon>Rhabditoidea</taxon>
        <taxon>Rhabditidae</taxon>
        <taxon>Mesorhabditinae</taxon>
        <taxon>Mesorhabditis</taxon>
    </lineage>
</organism>